<dbReference type="AlphaFoldDB" id="A0AAV7HHK8"/>
<evidence type="ECO:0000313" key="2">
    <source>
        <dbReference type="EMBL" id="KAH0467767.1"/>
    </source>
</evidence>
<gene>
    <name evidence="2" type="ORF">IEQ34_002800</name>
</gene>
<reference evidence="2 3" key="1">
    <citation type="journal article" date="2021" name="Hortic Res">
        <title>Chromosome-scale assembly of the Dendrobium chrysotoxum genome enhances the understanding of orchid evolution.</title>
        <authorList>
            <person name="Zhang Y."/>
            <person name="Zhang G.Q."/>
            <person name="Zhang D."/>
            <person name="Liu X.D."/>
            <person name="Xu X.Y."/>
            <person name="Sun W.H."/>
            <person name="Yu X."/>
            <person name="Zhu X."/>
            <person name="Wang Z.W."/>
            <person name="Zhao X."/>
            <person name="Zhong W.Y."/>
            <person name="Chen H."/>
            <person name="Yin W.L."/>
            <person name="Huang T."/>
            <person name="Niu S.C."/>
            <person name="Liu Z.J."/>
        </authorList>
    </citation>
    <scope>NUCLEOTIDE SEQUENCE [LARGE SCALE GENOMIC DNA]</scope>
    <source>
        <strain evidence="2">Lindl</strain>
    </source>
</reference>
<sequence length="116" mass="13089">MENRMESRFEGMEEMMRKLIEIQSKTPPAVPIANPHHDLTGILLAESKWKDIGREEFDEESSFHQKSPPRAPIRGGIRVLDGGITGREFYGGGGRVTNHYERPFGHGQWTIGEGGR</sequence>
<proteinExistence type="predicted"/>
<comment type="caution">
    <text evidence="2">The sequence shown here is derived from an EMBL/GenBank/DDBJ whole genome shotgun (WGS) entry which is preliminary data.</text>
</comment>
<accession>A0AAV7HHK8</accession>
<evidence type="ECO:0000313" key="3">
    <source>
        <dbReference type="Proteomes" id="UP000775213"/>
    </source>
</evidence>
<organism evidence="2 3">
    <name type="scientific">Dendrobium chrysotoxum</name>
    <name type="common">Orchid</name>
    <dbReference type="NCBI Taxonomy" id="161865"/>
    <lineage>
        <taxon>Eukaryota</taxon>
        <taxon>Viridiplantae</taxon>
        <taxon>Streptophyta</taxon>
        <taxon>Embryophyta</taxon>
        <taxon>Tracheophyta</taxon>
        <taxon>Spermatophyta</taxon>
        <taxon>Magnoliopsida</taxon>
        <taxon>Liliopsida</taxon>
        <taxon>Asparagales</taxon>
        <taxon>Orchidaceae</taxon>
        <taxon>Epidendroideae</taxon>
        <taxon>Malaxideae</taxon>
        <taxon>Dendrobiinae</taxon>
        <taxon>Dendrobium</taxon>
    </lineage>
</organism>
<evidence type="ECO:0000256" key="1">
    <source>
        <dbReference type="SAM" id="MobiDB-lite"/>
    </source>
</evidence>
<name>A0AAV7HHK8_DENCH</name>
<protein>
    <submittedName>
        <fullName evidence="2">Uncharacterized protein</fullName>
    </submittedName>
</protein>
<dbReference type="Proteomes" id="UP000775213">
    <property type="component" value="Unassembled WGS sequence"/>
</dbReference>
<feature type="region of interest" description="Disordered" evidence="1">
    <location>
        <begin position="56"/>
        <end position="76"/>
    </location>
</feature>
<dbReference type="EMBL" id="JAGFBR010000004">
    <property type="protein sequence ID" value="KAH0467767.1"/>
    <property type="molecule type" value="Genomic_DNA"/>
</dbReference>
<keyword evidence="3" id="KW-1185">Reference proteome</keyword>